<protein>
    <submittedName>
        <fullName evidence="7">Serine/threonine protein kinase</fullName>
    </submittedName>
</protein>
<dbReference type="GO" id="GO:0004674">
    <property type="term" value="F:protein serine/threonine kinase activity"/>
    <property type="evidence" value="ECO:0007669"/>
    <property type="project" value="UniProtKB-KW"/>
</dbReference>
<keyword evidence="7" id="KW-0723">Serine/threonine-protein kinase</keyword>
<feature type="transmembrane region" description="Helical" evidence="5">
    <location>
        <begin position="332"/>
        <end position="356"/>
    </location>
</feature>
<dbReference type="SUPFAM" id="SSF56112">
    <property type="entry name" value="Protein kinase-like (PK-like)"/>
    <property type="match status" value="1"/>
</dbReference>
<dbReference type="CDD" id="cd14014">
    <property type="entry name" value="STKc_PknB_like"/>
    <property type="match status" value="1"/>
</dbReference>
<evidence type="ECO:0000259" key="6">
    <source>
        <dbReference type="PROSITE" id="PS50011"/>
    </source>
</evidence>
<dbReference type="GO" id="GO:0005524">
    <property type="term" value="F:ATP binding"/>
    <property type="evidence" value="ECO:0007669"/>
    <property type="project" value="UniProtKB-KW"/>
</dbReference>
<name>A0A848LVA7_9BACT</name>
<dbReference type="Pfam" id="PF00069">
    <property type="entry name" value="Pkinase"/>
    <property type="match status" value="1"/>
</dbReference>
<dbReference type="InterPro" id="IPR000719">
    <property type="entry name" value="Prot_kinase_dom"/>
</dbReference>
<accession>A0A848LVA7</accession>
<evidence type="ECO:0000256" key="4">
    <source>
        <dbReference type="ARBA" id="ARBA00022840"/>
    </source>
</evidence>
<dbReference type="EMBL" id="JABBJJ010000334">
    <property type="protein sequence ID" value="NMO21579.1"/>
    <property type="molecule type" value="Genomic_DNA"/>
</dbReference>
<sequence>MEIGDLNPAVLPPGTRVGPWRIVDLQGRGAYGAVYRAMGVEPHAEGLVALKLALHPRDARFAREAELLSRLRHPGIPRLRDAGEWLAPSGAPHPYLAMEFVEGEPLYAWARRQPLSSRRLLQLLASLARVLEATHAAGGVHRDVKGDNVLVRSEDAQPVLIDFGAGHHVGASTLTGPLLPPGTPAYRSPEAWNYVLHADADSAPPYPAGPADDVFALGVTAYRLVTEQYPPSTNPEEEAAYLWHEEGTGAQPVRTLNARCCPELSAIVSRMLAVRPEARGSARELAEALEQTACSVGPEADVSLFEPNAPRPLHVWAAPKRMRPRAKTRGRALPWLAAVSLGGALAFGIGWVVGMWNAEDSVREPVALRVEAKDGGTAAVGDSALMAPVAPVQAPSAWTTAVMQMPPKPLPGQRRPDASGRCPGKEHVAILGGCWIKLNAPAKDCEKEEGYVHQGGCYIPVMRRAGPATSSPAKAPDRR</sequence>
<keyword evidence="5" id="KW-0472">Membrane</keyword>
<dbReference type="PROSITE" id="PS50011">
    <property type="entry name" value="PROTEIN_KINASE_DOM"/>
    <property type="match status" value="1"/>
</dbReference>
<dbReference type="Proteomes" id="UP000518300">
    <property type="component" value="Unassembled WGS sequence"/>
</dbReference>
<dbReference type="InterPro" id="IPR011009">
    <property type="entry name" value="Kinase-like_dom_sf"/>
</dbReference>
<dbReference type="PANTHER" id="PTHR43289">
    <property type="entry name" value="MITOGEN-ACTIVATED PROTEIN KINASE KINASE KINASE 20-RELATED"/>
    <property type="match status" value="1"/>
</dbReference>
<comment type="caution">
    <text evidence="7">The sequence shown here is derived from an EMBL/GenBank/DDBJ whole genome shotgun (WGS) entry which is preliminary data.</text>
</comment>
<dbReference type="Gene3D" id="3.30.200.20">
    <property type="entry name" value="Phosphorylase Kinase, domain 1"/>
    <property type="match status" value="1"/>
</dbReference>
<dbReference type="AlphaFoldDB" id="A0A848LVA7"/>
<evidence type="ECO:0000256" key="3">
    <source>
        <dbReference type="ARBA" id="ARBA00022777"/>
    </source>
</evidence>
<evidence type="ECO:0000256" key="1">
    <source>
        <dbReference type="ARBA" id="ARBA00022679"/>
    </source>
</evidence>
<keyword evidence="5" id="KW-0812">Transmembrane</keyword>
<keyword evidence="5" id="KW-1133">Transmembrane helix</keyword>
<keyword evidence="1" id="KW-0808">Transferase</keyword>
<proteinExistence type="predicted"/>
<evidence type="ECO:0000313" key="8">
    <source>
        <dbReference type="Proteomes" id="UP000518300"/>
    </source>
</evidence>
<evidence type="ECO:0000256" key="2">
    <source>
        <dbReference type="ARBA" id="ARBA00022741"/>
    </source>
</evidence>
<organism evidence="7 8">
    <name type="scientific">Pyxidicoccus fallax</name>
    <dbReference type="NCBI Taxonomy" id="394095"/>
    <lineage>
        <taxon>Bacteria</taxon>
        <taxon>Pseudomonadati</taxon>
        <taxon>Myxococcota</taxon>
        <taxon>Myxococcia</taxon>
        <taxon>Myxococcales</taxon>
        <taxon>Cystobacterineae</taxon>
        <taxon>Myxococcaceae</taxon>
        <taxon>Pyxidicoccus</taxon>
    </lineage>
</organism>
<keyword evidence="3 7" id="KW-0418">Kinase</keyword>
<feature type="domain" description="Protein kinase" evidence="6">
    <location>
        <begin position="20"/>
        <end position="293"/>
    </location>
</feature>
<dbReference type="Gene3D" id="1.10.510.10">
    <property type="entry name" value="Transferase(Phosphotransferase) domain 1"/>
    <property type="match status" value="1"/>
</dbReference>
<evidence type="ECO:0000256" key="5">
    <source>
        <dbReference type="SAM" id="Phobius"/>
    </source>
</evidence>
<keyword evidence="8" id="KW-1185">Reference proteome</keyword>
<reference evidence="7 8" key="1">
    <citation type="submission" date="2020-04" db="EMBL/GenBank/DDBJ databases">
        <title>Draft genome of Pyxidicoccus fallax type strain.</title>
        <authorList>
            <person name="Whitworth D.E."/>
        </authorList>
    </citation>
    <scope>NUCLEOTIDE SEQUENCE [LARGE SCALE GENOMIC DNA]</scope>
    <source>
        <strain evidence="7 8">DSM 14698</strain>
    </source>
</reference>
<keyword evidence="4" id="KW-0067">ATP-binding</keyword>
<dbReference type="PANTHER" id="PTHR43289:SF6">
    <property type="entry name" value="SERINE_THREONINE-PROTEIN KINASE NEKL-3"/>
    <property type="match status" value="1"/>
</dbReference>
<evidence type="ECO:0000313" key="7">
    <source>
        <dbReference type="EMBL" id="NMO21579.1"/>
    </source>
</evidence>
<gene>
    <name evidence="7" type="ORF">HG543_43045</name>
</gene>
<keyword evidence="2" id="KW-0547">Nucleotide-binding</keyword>
<dbReference type="SMART" id="SM00220">
    <property type="entry name" value="S_TKc"/>
    <property type="match status" value="1"/>
</dbReference>